<dbReference type="InterPro" id="IPR036939">
    <property type="entry name" value="Cu2_ascorb_mOase_N_sf"/>
</dbReference>
<dbReference type="InterPro" id="IPR013740">
    <property type="entry name" value="Redoxin"/>
</dbReference>
<feature type="compositionally biased region" description="Basic and acidic residues" evidence="6">
    <location>
        <begin position="31"/>
        <end position="42"/>
    </location>
</feature>
<evidence type="ECO:0000313" key="12">
    <source>
        <dbReference type="Proteomes" id="UP001597237"/>
    </source>
</evidence>
<evidence type="ECO:0000256" key="7">
    <source>
        <dbReference type="SAM" id="SignalP"/>
    </source>
</evidence>
<feature type="domain" description="Cytochrome c" evidence="9">
    <location>
        <begin position="240"/>
        <end position="323"/>
    </location>
</feature>
<feature type="signal peptide" evidence="7">
    <location>
        <begin position="1"/>
        <end position="24"/>
    </location>
</feature>
<evidence type="ECO:0000256" key="4">
    <source>
        <dbReference type="ARBA" id="ARBA00023157"/>
    </source>
</evidence>
<dbReference type="InterPro" id="IPR036909">
    <property type="entry name" value="Cyt_c-like_dom_sf"/>
</dbReference>
<evidence type="ECO:0000259" key="8">
    <source>
        <dbReference type="PROSITE" id="PS50222"/>
    </source>
</evidence>
<evidence type="ECO:0000256" key="2">
    <source>
        <dbReference type="ARBA" id="ARBA00022723"/>
    </source>
</evidence>
<name>A0ABW4MY93_9CAUL</name>
<dbReference type="InterPro" id="IPR002048">
    <property type="entry name" value="EF_hand_dom"/>
</dbReference>
<evidence type="ECO:0000256" key="1">
    <source>
        <dbReference type="ARBA" id="ARBA00022617"/>
    </source>
</evidence>
<dbReference type="Gene3D" id="2.60.120.230">
    <property type="match status" value="1"/>
</dbReference>
<dbReference type="RefSeq" id="WP_377282305.1">
    <property type="nucleotide sequence ID" value="NZ_JBHRSI010000006.1"/>
</dbReference>
<dbReference type="SUPFAM" id="SSF49742">
    <property type="entry name" value="PHM/PNGase F"/>
    <property type="match status" value="2"/>
</dbReference>
<dbReference type="EMBL" id="JBHUEY010000001">
    <property type="protein sequence ID" value="MFD1782631.1"/>
    <property type="molecule type" value="Genomic_DNA"/>
</dbReference>
<dbReference type="Pfam" id="PF08534">
    <property type="entry name" value="Redoxin"/>
    <property type="match status" value="1"/>
</dbReference>
<keyword evidence="2 5" id="KW-0479">Metal-binding</keyword>
<evidence type="ECO:0000256" key="3">
    <source>
        <dbReference type="ARBA" id="ARBA00023004"/>
    </source>
</evidence>
<feature type="chain" id="PRO_5046912402" evidence="7">
    <location>
        <begin position="25"/>
        <end position="697"/>
    </location>
</feature>
<dbReference type="PROSITE" id="PS51007">
    <property type="entry name" value="CYTC"/>
    <property type="match status" value="1"/>
</dbReference>
<keyword evidence="7" id="KW-0732">Signal</keyword>
<gene>
    <name evidence="11" type="ORF">ACFSC0_04430</name>
</gene>
<evidence type="ECO:0000313" key="11">
    <source>
        <dbReference type="EMBL" id="MFD1782631.1"/>
    </source>
</evidence>
<evidence type="ECO:0000259" key="10">
    <source>
        <dbReference type="PROSITE" id="PS51352"/>
    </source>
</evidence>
<dbReference type="Gene3D" id="3.40.30.10">
    <property type="entry name" value="Glutaredoxin"/>
    <property type="match status" value="1"/>
</dbReference>
<keyword evidence="12" id="KW-1185">Reference proteome</keyword>
<keyword evidence="3 5" id="KW-0408">Iron</keyword>
<evidence type="ECO:0000259" key="9">
    <source>
        <dbReference type="PROSITE" id="PS51007"/>
    </source>
</evidence>
<feature type="domain" description="Thioredoxin" evidence="10">
    <location>
        <begin position="56"/>
        <end position="209"/>
    </location>
</feature>
<dbReference type="SUPFAM" id="SSF52833">
    <property type="entry name" value="Thioredoxin-like"/>
    <property type="match status" value="1"/>
</dbReference>
<dbReference type="Gene3D" id="1.10.238.10">
    <property type="entry name" value="EF-hand"/>
    <property type="match status" value="1"/>
</dbReference>
<proteinExistence type="predicted"/>
<feature type="domain" description="EF-hand" evidence="8">
    <location>
        <begin position="651"/>
        <end position="686"/>
    </location>
</feature>
<dbReference type="InterPro" id="IPR009056">
    <property type="entry name" value="Cyt_c-like_dom"/>
</dbReference>
<dbReference type="PROSITE" id="PS50222">
    <property type="entry name" value="EF_HAND_2"/>
    <property type="match status" value="1"/>
</dbReference>
<keyword evidence="4" id="KW-1015">Disulfide bond</keyword>
<dbReference type="PANTHER" id="PTHR43640">
    <property type="entry name" value="OS07G0260300 PROTEIN"/>
    <property type="match status" value="1"/>
</dbReference>
<dbReference type="InterPro" id="IPR036249">
    <property type="entry name" value="Thioredoxin-like_sf"/>
</dbReference>
<dbReference type="PANTHER" id="PTHR43640:SF1">
    <property type="entry name" value="THIOREDOXIN-DEPENDENT PEROXIREDOXIN"/>
    <property type="match status" value="1"/>
</dbReference>
<dbReference type="InterPro" id="IPR013766">
    <property type="entry name" value="Thioredoxin_domain"/>
</dbReference>
<dbReference type="PROSITE" id="PS51352">
    <property type="entry name" value="THIOREDOXIN_2"/>
    <property type="match status" value="1"/>
</dbReference>
<dbReference type="Proteomes" id="UP001597237">
    <property type="component" value="Unassembled WGS sequence"/>
</dbReference>
<organism evidence="11 12">
    <name type="scientific">Phenylobacterium terrae</name>
    <dbReference type="NCBI Taxonomy" id="2665495"/>
    <lineage>
        <taxon>Bacteria</taxon>
        <taxon>Pseudomonadati</taxon>
        <taxon>Pseudomonadota</taxon>
        <taxon>Alphaproteobacteria</taxon>
        <taxon>Caulobacterales</taxon>
        <taxon>Caulobacteraceae</taxon>
        <taxon>Phenylobacterium</taxon>
    </lineage>
</organism>
<evidence type="ECO:0000256" key="5">
    <source>
        <dbReference type="PROSITE-ProRule" id="PRU00433"/>
    </source>
</evidence>
<feature type="region of interest" description="Disordered" evidence="6">
    <location>
        <begin position="28"/>
        <end position="52"/>
    </location>
</feature>
<feature type="compositionally biased region" description="Low complexity" evidence="6">
    <location>
        <begin position="43"/>
        <end position="52"/>
    </location>
</feature>
<accession>A0ABW4MY93</accession>
<dbReference type="InterPro" id="IPR008977">
    <property type="entry name" value="PHM/PNGase_F_dom_sf"/>
</dbReference>
<sequence>MKFKLAIAGAAMASMALIWGVSNAASPAKAADPHAGHHEGHAGHAAHGAAAETAETPLPASVDNFMLADQNLDSHELYRLADAKAVVIVTHGNGCPVMRNTNPAIKALRDKYKAQGVEFLYLNSNLQDKREAIVEEAKEYGYDIPILMDVNQLVGEQLGVTRTAEVFVIDPKSWKVVYRGPVDDRVTYERQKAKAEKHFAADALDALMAGRPVAQAKVQAAGCLIDFPERAKRAEHAKISYVHDIAPIVREKCVACHQPGGIGPMTLTNYEMIKGFSPMIREVIRTDRMPPYHADPSVGKFHDDKSLSPQQIKTLVHWIEAGAPRGEGEDPLAKVKFEAPEWPLGKPDLVLDIPAYDIPETGIVDYQRPAIPWPLTEGRWLRASTIKVEQRQGVHHILTGYMKEMPADGKGNESRWGASVGGYAVGSESTISPDDVGTYVPGGGAIGFQNHYTPFGKAATDRSKIALYFYPEGQKPKMVMRGITIMDPTITIPANTARHKEVAYLIFPKDALLYSAFPHAHYRGHSSDLTIEYPDGTRKLLLSLPKYDFNWQRAYEFAEPIKVPAGSRLIATYTYDNSKRNPANPDPEKVVTWGDQSFEEMFFTALRYRWVEETSDDLKPEYDQALQASTMLGMMDDNLDRKLQLTEARGRMGNLIRTNFAMIDTDKDGGLSQDELAAAQALMGRRRNNLVAGGGAP</sequence>
<protein>
    <submittedName>
        <fullName evidence="11">Redoxin family protein</fullName>
    </submittedName>
</protein>
<dbReference type="InterPro" id="IPR014784">
    <property type="entry name" value="Cu2_ascorb_mOase-like_C"/>
</dbReference>
<reference evidence="12" key="1">
    <citation type="journal article" date="2019" name="Int. J. Syst. Evol. Microbiol.">
        <title>The Global Catalogue of Microorganisms (GCM) 10K type strain sequencing project: providing services to taxonomists for standard genome sequencing and annotation.</title>
        <authorList>
            <consortium name="The Broad Institute Genomics Platform"/>
            <consortium name="The Broad Institute Genome Sequencing Center for Infectious Disease"/>
            <person name="Wu L."/>
            <person name="Ma J."/>
        </authorList>
    </citation>
    <scope>NUCLEOTIDE SEQUENCE [LARGE SCALE GENOMIC DNA]</scope>
    <source>
        <strain evidence="12">DFY28</strain>
    </source>
</reference>
<dbReference type="Gene3D" id="2.60.120.310">
    <property type="entry name" value="Copper type II, ascorbate-dependent monooxygenase, N-terminal domain"/>
    <property type="match status" value="1"/>
</dbReference>
<evidence type="ECO:0000256" key="6">
    <source>
        <dbReference type="SAM" id="MobiDB-lite"/>
    </source>
</evidence>
<dbReference type="InterPro" id="IPR047262">
    <property type="entry name" value="PRX-like1"/>
</dbReference>
<dbReference type="SUPFAM" id="SSF46626">
    <property type="entry name" value="Cytochrome c"/>
    <property type="match status" value="1"/>
</dbReference>
<keyword evidence="1 5" id="KW-0349">Heme</keyword>
<comment type="caution">
    <text evidence="11">The sequence shown here is derived from an EMBL/GenBank/DDBJ whole genome shotgun (WGS) entry which is preliminary data.</text>
</comment>